<dbReference type="EMBL" id="JAVHNR010000015">
    <property type="protein sequence ID" value="KAK6329599.1"/>
    <property type="molecule type" value="Genomic_DNA"/>
</dbReference>
<dbReference type="GO" id="GO:0008081">
    <property type="term" value="F:phosphoric diester hydrolase activity"/>
    <property type="evidence" value="ECO:0007669"/>
    <property type="project" value="InterPro"/>
</dbReference>
<feature type="region of interest" description="Disordered" evidence="2">
    <location>
        <begin position="584"/>
        <end position="604"/>
    </location>
</feature>
<evidence type="ECO:0000259" key="3">
    <source>
        <dbReference type="SMART" id="SM00148"/>
    </source>
</evidence>
<reference evidence="4 5" key="1">
    <citation type="submission" date="2019-10" db="EMBL/GenBank/DDBJ databases">
        <authorList>
            <person name="Palmer J.M."/>
        </authorList>
    </citation>
    <scope>NUCLEOTIDE SEQUENCE [LARGE SCALE GENOMIC DNA]</scope>
    <source>
        <strain evidence="4 5">TWF718</strain>
    </source>
</reference>
<gene>
    <name evidence="4" type="ORF">TWF718_003565</name>
</gene>
<protein>
    <recommendedName>
        <fullName evidence="3">Phosphatidylinositol-specific phospholipase C X domain-containing protein</fullName>
    </recommendedName>
</protein>
<keyword evidence="5" id="KW-1185">Reference proteome</keyword>
<evidence type="ECO:0000313" key="4">
    <source>
        <dbReference type="EMBL" id="KAK6329599.1"/>
    </source>
</evidence>
<dbReference type="Gene3D" id="3.20.20.190">
    <property type="entry name" value="Phosphatidylinositol (PI) phosphodiesterase"/>
    <property type="match status" value="1"/>
</dbReference>
<evidence type="ECO:0000313" key="5">
    <source>
        <dbReference type="Proteomes" id="UP001313282"/>
    </source>
</evidence>
<dbReference type="PROSITE" id="PS50007">
    <property type="entry name" value="PIPLC_X_DOMAIN"/>
    <property type="match status" value="1"/>
</dbReference>
<name>A0AAN8RB70_9PEZI</name>
<dbReference type="Proteomes" id="UP001313282">
    <property type="component" value="Unassembled WGS sequence"/>
</dbReference>
<sequence>MTTTNSEFDLALPQEQDKALGPLVHHIKGSVLFEHQWASLLIGAPIMIGALGGCFIASSSRVAATTKVSQFEYRVRRDSKLPPETKKSSKSLQSCLIECSNLGRYAFLEAQKGMARIDSLGEIMSEKIIPGIINCLNEPEGKKGELASRVRTLERASGQCMDVATEIESKFQQWLLYTCSLHVACSEGLSEVARQAQITKIQKEGEEIRERARIENLNTTSEQLSSYRDAVDESNGRLLESFKNFPSGFELWFGDAISAVKKVFDNALGAPKTIFHSITKPSNYSFNANEASNPNWMAGIIDTTSLGDLTIPGTHETMTCAPQLEALFAQCQNHNLETQLQAGIRYIDIRAWVKGDKLVVSHGTIPTGYYLEEVFATVEDFLRRSPRETIIMRIREENPKENSSLSLGDLLVRDYWKSPGKRAFFSEICDRIPNLGEVRGKIVLLQDFTAPERMGLPWGDNNIMSIEDEHDWGIDQIKNKWEAASTQIEHTKTRTAGNHGNTANRLSLVHLNASRIPFLPRMFSSGPPVDGKGVNDHFGRALTTSSSPLNQGSRRWGIIIMDFPGKILIDGIIDAAVKEHHDPNLGQVRPRARNADSENNTGDGFLLDSARQRVQAEREAFELDHDNYAQQVEVVKAAQRELGLVRVQLSRLKSEEINLEVVRDVLIKSIALMIRMKSQLTNLVKFFNSVATMISVVNKTAVTPLIEEMTIALGGNLNNIKDYSLDTFIRTAIFQAVVGISTYFGVFQDIAKMWVQLTKEHFNEGISLAEKAGDSAHYLENGNSQKVKEELHAKAKELDKWVEEAKDAVVSVTTERQNSIQAGLMKRIQDSMKNIPLIMPSRENAKGIREAQAQGQGPQNVVGELTADI</sequence>
<dbReference type="PANTHER" id="PTHR33488">
    <property type="entry name" value="ZGC:162509"/>
    <property type="match status" value="1"/>
</dbReference>
<feature type="coiled-coil region" evidence="1">
    <location>
        <begin position="611"/>
        <end position="655"/>
    </location>
</feature>
<evidence type="ECO:0000256" key="1">
    <source>
        <dbReference type="SAM" id="Coils"/>
    </source>
</evidence>
<proteinExistence type="predicted"/>
<dbReference type="Pfam" id="PF00388">
    <property type="entry name" value="PI-PLC-X"/>
    <property type="match status" value="1"/>
</dbReference>
<dbReference type="AlphaFoldDB" id="A0AAN8RB70"/>
<dbReference type="SMART" id="SM00148">
    <property type="entry name" value="PLCXc"/>
    <property type="match status" value="1"/>
</dbReference>
<feature type="domain" description="Phosphatidylinositol-specific phospholipase C X" evidence="3">
    <location>
        <begin position="300"/>
        <end position="447"/>
    </location>
</feature>
<dbReference type="InterPro" id="IPR000909">
    <property type="entry name" value="PLipase_C_PInositol-sp_X_dom"/>
</dbReference>
<organism evidence="4 5">
    <name type="scientific">Orbilia javanica</name>
    <dbReference type="NCBI Taxonomy" id="47235"/>
    <lineage>
        <taxon>Eukaryota</taxon>
        <taxon>Fungi</taxon>
        <taxon>Dikarya</taxon>
        <taxon>Ascomycota</taxon>
        <taxon>Pezizomycotina</taxon>
        <taxon>Orbiliomycetes</taxon>
        <taxon>Orbiliales</taxon>
        <taxon>Orbiliaceae</taxon>
        <taxon>Orbilia</taxon>
    </lineage>
</organism>
<accession>A0AAN8RB70</accession>
<evidence type="ECO:0000256" key="2">
    <source>
        <dbReference type="SAM" id="MobiDB-lite"/>
    </source>
</evidence>
<dbReference type="SUPFAM" id="SSF51695">
    <property type="entry name" value="PLC-like phosphodiesterases"/>
    <property type="match status" value="1"/>
</dbReference>
<dbReference type="GO" id="GO:0006629">
    <property type="term" value="P:lipid metabolic process"/>
    <property type="evidence" value="ECO:0007669"/>
    <property type="project" value="InterPro"/>
</dbReference>
<dbReference type="PANTHER" id="PTHR33488:SF2">
    <property type="entry name" value="EARLY ENDOSOME ANTIGEN 1-LIKE"/>
    <property type="match status" value="1"/>
</dbReference>
<dbReference type="InterPro" id="IPR017946">
    <property type="entry name" value="PLC-like_Pdiesterase_TIM-brl"/>
</dbReference>
<comment type="caution">
    <text evidence="4">The sequence shown here is derived from an EMBL/GenBank/DDBJ whole genome shotgun (WGS) entry which is preliminary data.</text>
</comment>
<keyword evidence="1" id="KW-0175">Coiled coil</keyword>